<dbReference type="Gene3D" id="2.60.120.260">
    <property type="entry name" value="Galactose-binding domain-like"/>
    <property type="match status" value="2"/>
</dbReference>
<keyword evidence="11" id="KW-1185">Reference proteome</keyword>
<protein>
    <recommendedName>
        <fullName evidence="3">cellulase</fullName>
        <ecNumber evidence="3">3.2.1.4</ecNumber>
    </recommendedName>
</protein>
<reference evidence="11" key="1">
    <citation type="journal article" date="2019" name="Int. J. Syst. Evol. Microbiol.">
        <title>The Global Catalogue of Microorganisms (GCM) 10K type strain sequencing project: providing services to taxonomists for standard genome sequencing and annotation.</title>
        <authorList>
            <consortium name="The Broad Institute Genomics Platform"/>
            <consortium name="The Broad Institute Genome Sequencing Center for Infectious Disease"/>
            <person name="Wu L."/>
            <person name="Ma J."/>
        </authorList>
    </citation>
    <scope>NUCLEOTIDE SEQUENCE [LARGE SCALE GENOMIC DNA]</scope>
    <source>
        <strain evidence="11">CGMCC 4.1641</strain>
    </source>
</reference>
<dbReference type="Proteomes" id="UP001595755">
    <property type="component" value="Unassembled WGS sequence"/>
</dbReference>
<evidence type="ECO:0000256" key="6">
    <source>
        <dbReference type="ARBA" id="ARBA00023295"/>
    </source>
</evidence>
<dbReference type="Pfam" id="PF00150">
    <property type="entry name" value="Cellulase"/>
    <property type="match status" value="1"/>
</dbReference>
<dbReference type="PROSITE" id="PS00659">
    <property type="entry name" value="GLYCOSYL_HYDROL_F5"/>
    <property type="match status" value="1"/>
</dbReference>
<proteinExistence type="inferred from homology"/>
<dbReference type="Pfam" id="PF03424">
    <property type="entry name" value="CBM_17_28"/>
    <property type="match status" value="2"/>
</dbReference>
<dbReference type="SUPFAM" id="SSF49785">
    <property type="entry name" value="Galactose-binding domain-like"/>
    <property type="match status" value="2"/>
</dbReference>
<feature type="domain" description="Carbohydrate binding module family 17/28" evidence="9">
    <location>
        <begin position="416"/>
        <end position="582"/>
    </location>
</feature>
<keyword evidence="5" id="KW-0136">Cellulose degradation</keyword>
<keyword evidence="7" id="KW-0624">Polysaccharide degradation</keyword>
<dbReference type="EC" id="3.2.1.4" evidence="3"/>
<dbReference type="InterPro" id="IPR008979">
    <property type="entry name" value="Galactose-bd-like_sf"/>
</dbReference>
<evidence type="ECO:0000313" key="11">
    <source>
        <dbReference type="Proteomes" id="UP001595755"/>
    </source>
</evidence>
<evidence type="ECO:0000256" key="4">
    <source>
        <dbReference type="ARBA" id="ARBA00022801"/>
    </source>
</evidence>
<evidence type="ECO:0000313" key="10">
    <source>
        <dbReference type="EMBL" id="MFC4307012.1"/>
    </source>
</evidence>
<evidence type="ECO:0000256" key="1">
    <source>
        <dbReference type="ARBA" id="ARBA00000966"/>
    </source>
</evidence>
<keyword evidence="6" id="KW-0326">Glycosidase</keyword>
<organism evidence="10 11">
    <name type="scientific">Cohnella boryungensis</name>
    <dbReference type="NCBI Taxonomy" id="768479"/>
    <lineage>
        <taxon>Bacteria</taxon>
        <taxon>Bacillati</taxon>
        <taxon>Bacillota</taxon>
        <taxon>Bacilli</taxon>
        <taxon>Bacillales</taxon>
        <taxon>Paenibacillaceae</taxon>
        <taxon>Cohnella</taxon>
    </lineage>
</organism>
<dbReference type="PANTHER" id="PTHR34142:SF1">
    <property type="entry name" value="GLYCOSIDE HYDROLASE FAMILY 5 DOMAIN-CONTAINING PROTEIN"/>
    <property type="match status" value="1"/>
</dbReference>
<dbReference type="Gene3D" id="3.20.20.80">
    <property type="entry name" value="Glycosidases"/>
    <property type="match status" value="1"/>
</dbReference>
<sequence length="787" mass="86019">MKLRYRLGELAGRKLSAFIRRHFPYQSAAAARRAVWRRAERRGYRPDESEAVHPHVIGNANVDRPSKAGELRIVRENGVGTLCGADGKPIQLRGMSTHGLHWYPAIVNDHAFEALASDWEANVIRLTMYVGENGYASDPEASLQRVLAGIELAIANDLYVIVDWHVHLPGDPNAELYKGARDFFAEISGRYPNNKHLIYELANEPNSNAPGIPNNAAGWRAVKAYAEPLVEMLRASGNDNLIIVGSPNWSQRPDLAANDPILNLNTGLPDANTAYALHFYAGTHQPSYGSGNRQNVMCNARYALKRGVVLFVTEWGTSIASGQKGTYLQMSDAWLDFLNRHQISWVNWSLTNKNEASAVFKPYELGRKEGVLLDPGPERRWELAELTVSGEYVRARMKGIRYEPIDRTLRESYTTALWSFDKGTAEVLPSRDVGMNGRIAISNDNGALKLSREATSEEGADCNYRAEVRLSPGSPEDRPDIRGAERLTLDVLVASPTTVGIAALLQSAEPVGSSPANAVQVGPSEFVKQPDGAYKARLAITKDDAPGLAIVAEEGTGGILSELVLFVGAAQAEWVALDNIAVTGSRAVVDRPVSHAPLGRPSLPADFANSTRGGWDWDAESGIRTSLEIQYADGHKTISWEAAYPDVKPYDGWASAARLVLGGINAARGGNRYVFMELYLKPVRAGRGHIAVHLAFAPPELNYWAQAAESCNIALERLSQGEKTADGLYLYKLAFDLDKIGDGKKLAPDTVLRDLIVIVADVDCDFIGRMYMSNVRFGHAEAPAIAI</sequence>
<dbReference type="InterPro" id="IPR017853">
    <property type="entry name" value="GH"/>
</dbReference>
<accession>A0ABV8SHS7</accession>
<evidence type="ECO:0000256" key="5">
    <source>
        <dbReference type="ARBA" id="ARBA00023001"/>
    </source>
</evidence>
<keyword evidence="7" id="KW-0119">Carbohydrate metabolism</keyword>
<feature type="domain" description="Carbohydrate binding module family 17/28" evidence="9">
    <location>
        <begin position="603"/>
        <end position="777"/>
    </location>
</feature>
<dbReference type="PANTHER" id="PTHR34142">
    <property type="entry name" value="ENDO-BETA-1,4-GLUCANASE A"/>
    <property type="match status" value="1"/>
</dbReference>
<comment type="catalytic activity">
    <reaction evidence="1">
        <text>Endohydrolysis of (1-&gt;4)-beta-D-glucosidic linkages in cellulose, lichenin and cereal beta-D-glucans.</text>
        <dbReference type="EC" id="3.2.1.4"/>
    </reaction>
</comment>
<evidence type="ECO:0000259" key="8">
    <source>
        <dbReference type="Pfam" id="PF00150"/>
    </source>
</evidence>
<dbReference type="EMBL" id="JBHSED010000070">
    <property type="protein sequence ID" value="MFC4307012.1"/>
    <property type="molecule type" value="Genomic_DNA"/>
</dbReference>
<dbReference type="InterPro" id="IPR018087">
    <property type="entry name" value="Glyco_hydro_5_CS"/>
</dbReference>
<evidence type="ECO:0000256" key="3">
    <source>
        <dbReference type="ARBA" id="ARBA00012601"/>
    </source>
</evidence>
<feature type="domain" description="Glycoside hydrolase family 5" evidence="8">
    <location>
        <begin position="84"/>
        <end position="354"/>
    </location>
</feature>
<dbReference type="InterPro" id="IPR001547">
    <property type="entry name" value="Glyco_hydro_5"/>
</dbReference>
<dbReference type="SUPFAM" id="SSF51445">
    <property type="entry name" value="(Trans)glycosidases"/>
    <property type="match status" value="1"/>
</dbReference>
<name>A0ABV8SHS7_9BACL</name>
<evidence type="ECO:0000259" key="9">
    <source>
        <dbReference type="Pfam" id="PF03424"/>
    </source>
</evidence>
<evidence type="ECO:0000256" key="7">
    <source>
        <dbReference type="ARBA" id="ARBA00023326"/>
    </source>
</evidence>
<dbReference type="InterPro" id="IPR005086">
    <property type="entry name" value="CBM17/28"/>
</dbReference>
<comment type="caution">
    <text evidence="10">The sequence shown here is derived from an EMBL/GenBank/DDBJ whole genome shotgun (WGS) entry which is preliminary data.</text>
</comment>
<gene>
    <name evidence="10" type="ORF">ACFO1S_26675</name>
</gene>
<evidence type="ECO:0000256" key="2">
    <source>
        <dbReference type="ARBA" id="ARBA00005641"/>
    </source>
</evidence>
<comment type="similarity">
    <text evidence="2">Belongs to the glycosyl hydrolase 5 (cellulase A) family.</text>
</comment>
<dbReference type="RefSeq" id="WP_204604185.1">
    <property type="nucleotide sequence ID" value="NZ_JBHSED010000070.1"/>
</dbReference>
<keyword evidence="4" id="KW-0378">Hydrolase</keyword>